<keyword evidence="2" id="KW-1185">Reference proteome</keyword>
<reference evidence="1 2" key="1">
    <citation type="journal article" date="2019" name="Int. J. Syst. Evol. Microbiol.">
        <title>The Global Catalogue of Microorganisms (GCM) 10K type strain sequencing project: providing services to taxonomists for standard genome sequencing and annotation.</title>
        <authorList>
            <consortium name="The Broad Institute Genomics Platform"/>
            <consortium name="The Broad Institute Genome Sequencing Center for Infectious Disease"/>
            <person name="Wu L."/>
            <person name="Ma J."/>
        </authorList>
    </citation>
    <scope>NUCLEOTIDE SEQUENCE [LARGE SCALE GENOMIC DNA]</scope>
    <source>
        <strain evidence="1 2">JCM 16343</strain>
    </source>
</reference>
<dbReference type="EMBL" id="BAAAFR010000001">
    <property type="protein sequence ID" value="GAA0307161.1"/>
    <property type="molecule type" value="Genomic_DNA"/>
</dbReference>
<proteinExistence type="predicted"/>
<comment type="caution">
    <text evidence="1">The sequence shown here is derived from an EMBL/GenBank/DDBJ whole genome shotgun (WGS) entry which is preliminary data.</text>
</comment>
<dbReference type="Proteomes" id="UP001501787">
    <property type="component" value="Unassembled WGS sequence"/>
</dbReference>
<gene>
    <name evidence="1" type="ORF">GCM10009129_00240</name>
</gene>
<dbReference type="RefSeq" id="WP_201504407.1">
    <property type="nucleotide sequence ID" value="NZ_BAAAFR010000001.1"/>
</dbReference>
<accession>A0ABN0VJB2</accession>
<evidence type="ECO:0000313" key="1">
    <source>
        <dbReference type="EMBL" id="GAA0307161.1"/>
    </source>
</evidence>
<organism evidence="1 2">
    <name type="scientific">Psychrobacter aestuarii</name>
    <dbReference type="NCBI Taxonomy" id="556327"/>
    <lineage>
        <taxon>Bacteria</taxon>
        <taxon>Pseudomonadati</taxon>
        <taxon>Pseudomonadota</taxon>
        <taxon>Gammaproteobacteria</taxon>
        <taxon>Moraxellales</taxon>
        <taxon>Moraxellaceae</taxon>
        <taxon>Psychrobacter</taxon>
    </lineage>
</organism>
<name>A0ABN0VJB2_9GAMM</name>
<evidence type="ECO:0000313" key="2">
    <source>
        <dbReference type="Proteomes" id="UP001501787"/>
    </source>
</evidence>
<sequence length="145" mass="16635">MMQPKKLSSRQLDALRFDSTQQPIAAHTPYRKIFNKHYDFVVHYRLNPDEALQSVTPHQGMRCDFTFASGELLYMIYPEILDVDGNIVLDKRQPIASEGLATMWVLLDSAPYLKRLKERLYVGQKAFWVVGSSVLAEVTVTEICL</sequence>
<protein>
    <submittedName>
        <fullName evidence="1">Uncharacterized protein</fullName>
    </submittedName>
</protein>